<feature type="compositionally biased region" description="Acidic residues" evidence="2">
    <location>
        <begin position="112"/>
        <end position="136"/>
    </location>
</feature>
<dbReference type="PANTHER" id="PTHR12398:SF20">
    <property type="entry name" value="PROTEIN PHOSPHATASE 1 REGULATORY INHIBITOR SUBUNIT 2"/>
    <property type="match status" value="1"/>
</dbReference>
<organism evidence="3 4">
    <name type="scientific">Tetranychus urticae</name>
    <name type="common">Two-spotted spider mite</name>
    <dbReference type="NCBI Taxonomy" id="32264"/>
    <lineage>
        <taxon>Eukaryota</taxon>
        <taxon>Metazoa</taxon>
        <taxon>Ecdysozoa</taxon>
        <taxon>Arthropoda</taxon>
        <taxon>Chelicerata</taxon>
        <taxon>Arachnida</taxon>
        <taxon>Acari</taxon>
        <taxon>Acariformes</taxon>
        <taxon>Trombidiformes</taxon>
        <taxon>Prostigmata</taxon>
        <taxon>Eleutherengona</taxon>
        <taxon>Raphignathae</taxon>
        <taxon>Tetranychoidea</taxon>
        <taxon>Tetranychidae</taxon>
        <taxon>Tetranychus</taxon>
    </lineage>
</organism>
<feature type="region of interest" description="Disordered" evidence="2">
    <location>
        <begin position="1"/>
        <end position="36"/>
    </location>
</feature>
<dbReference type="HOGENOM" id="CLU_084310_1_1_1"/>
<evidence type="ECO:0000256" key="2">
    <source>
        <dbReference type="SAM" id="MobiDB-lite"/>
    </source>
</evidence>
<dbReference type="Pfam" id="PF04979">
    <property type="entry name" value="IPP-2"/>
    <property type="match status" value="1"/>
</dbReference>
<comment type="similarity">
    <text evidence="1">Belongs to the protein phosphatase inhibitor 2 family.</text>
</comment>
<evidence type="ECO:0000256" key="1">
    <source>
        <dbReference type="ARBA" id="ARBA00005472"/>
    </source>
</evidence>
<dbReference type="InterPro" id="IPR007062">
    <property type="entry name" value="PPI-2"/>
</dbReference>
<accession>T1L0K0</accession>
<dbReference type="GO" id="GO:0009966">
    <property type="term" value="P:regulation of signal transduction"/>
    <property type="evidence" value="ECO:0007669"/>
    <property type="project" value="InterPro"/>
</dbReference>
<dbReference type="PANTHER" id="PTHR12398">
    <property type="entry name" value="PROTEIN PHOSPHATASE INHIBITOR"/>
    <property type="match status" value="1"/>
</dbReference>
<dbReference type="AlphaFoldDB" id="T1L0K0"/>
<evidence type="ECO:0000313" key="3">
    <source>
        <dbReference type="EnsemblMetazoa" id="tetur30g00990.1"/>
    </source>
</evidence>
<keyword evidence="4" id="KW-1185">Reference proteome</keyword>
<dbReference type="EMBL" id="CAEY01000867">
    <property type="status" value="NOT_ANNOTATED_CDS"/>
    <property type="molecule type" value="Genomic_DNA"/>
</dbReference>
<name>T1L0K0_TETUR</name>
<dbReference type="GO" id="GO:0004864">
    <property type="term" value="F:protein phosphatase inhibitor activity"/>
    <property type="evidence" value="ECO:0007669"/>
    <property type="project" value="InterPro"/>
</dbReference>
<dbReference type="STRING" id="32264.T1L0K0"/>
<feature type="region of interest" description="Disordered" evidence="2">
    <location>
        <begin position="64"/>
        <end position="148"/>
    </location>
</feature>
<dbReference type="Proteomes" id="UP000015104">
    <property type="component" value="Unassembled WGS sequence"/>
</dbReference>
<sequence>MKTMENLAKKPAKGILRTSSNSGHTEQHKSSIEPIKWDEMNILQTLHPPGKDYGLMKIEEPKTPYSHYKDTVDGEQVSDDEEAASSSTNLNLQKVSEKIKLGRSKVSSQDSKEEEDSKEFDDDDDQSDLEGEELTEEEKKKRREFEMKRKMHYNEFQAVKLARKLLEEEDDDEEDDDDNKLSLN</sequence>
<protein>
    <recommendedName>
        <fullName evidence="5">Protein phosphatase inhibitor 2</fullName>
    </recommendedName>
</protein>
<dbReference type="KEGG" id="tut:107369142"/>
<reference evidence="3" key="2">
    <citation type="submission" date="2015-06" db="UniProtKB">
        <authorList>
            <consortium name="EnsemblMetazoa"/>
        </authorList>
    </citation>
    <scope>IDENTIFICATION</scope>
</reference>
<gene>
    <name evidence="3" type="primary">107369142</name>
</gene>
<reference evidence="4" key="1">
    <citation type="submission" date="2011-08" db="EMBL/GenBank/DDBJ databases">
        <authorList>
            <person name="Rombauts S."/>
        </authorList>
    </citation>
    <scope>NUCLEOTIDE SEQUENCE</scope>
    <source>
        <strain evidence="4">London</strain>
    </source>
</reference>
<dbReference type="Gene3D" id="6.10.250.1050">
    <property type="match status" value="2"/>
</dbReference>
<feature type="compositionally biased region" description="Basic and acidic residues" evidence="2">
    <location>
        <begin position="137"/>
        <end position="148"/>
    </location>
</feature>
<feature type="compositionally biased region" description="Polar residues" evidence="2">
    <location>
        <begin position="84"/>
        <end position="94"/>
    </location>
</feature>
<dbReference type="eggNOG" id="KOG4041">
    <property type="taxonomic scope" value="Eukaryota"/>
</dbReference>
<feature type="compositionally biased region" description="Basic and acidic residues" evidence="2">
    <location>
        <begin position="25"/>
        <end position="36"/>
    </location>
</feature>
<dbReference type="OrthoDB" id="551302at2759"/>
<dbReference type="EnsemblMetazoa" id="tetur30g00990.1">
    <property type="protein sequence ID" value="tetur30g00990.1"/>
    <property type="gene ID" value="tetur30g00990"/>
</dbReference>
<evidence type="ECO:0000313" key="4">
    <source>
        <dbReference type="Proteomes" id="UP000015104"/>
    </source>
</evidence>
<proteinExistence type="inferred from homology"/>
<evidence type="ECO:0008006" key="5">
    <source>
        <dbReference type="Google" id="ProtNLM"/>
    </source>
</evidence>
<dbReference type="OMA" id="GHYREWH"/>